<protein>
    <submittedName>
        <fullName evidence="4">Response regulator</fullName>
    </submittedName>
</protein>
<evidence type="ECO:0000256" key="2">
    <source>
        <dbReference type="PROSITE-ProRule" id="PRU00169"/>
    </source>
</evidence>
<evidence type="ECO:0000313" key="4">
    <source>
        <dbReference type="EMBL" id="QDE69438.1"/>
    </source>
</evidence>
<feature type="domain" description="Response regulatory" evidence="3">
    <location>
        <begin position="2"/>
        <end position="118"/>
    </location>
</feature>
<dbReference type="InterPro" id="IPR050595">
    <property type="entry name" value="Bact_response_regulator"/>
</dbReference>
<dbReference type="InterPro" id="IPR011006">
    <property type="entry name" value="CheY-like_superfamily"/>
</dbReference>
<feature type="modified residue" description="4-aspartylphosphate" evidence="2">
    <location>
        <position position="51"/>
    </location>
</feature>
<dbReference type="RefSeq" id="WP_002639463.1">
    <property type="nucleotide sequence ID" value="NZ_CBCSLF010000014.1"/>
</dbReference>
<dbReference type="PROSITE" id="PS50110">
    <property type="entry name" value="RESPONSE_REGULATORY"/>
    <property type="match status" value="1"/>
</dbReference>
<keyword evidence="1 2" id="KW-0597">Phosphoprotein</keyword>
<dbReference type="SUPFAM" id="SSF52172">
    <property type="entry name" value="CheY-like"/>
    <property type="match status" value="1"/>
</dbReference>
<dbReference type="InterPro" id="IPR001789">
    <property type="entry name" value="Sig_transdc_resp-reg_receiver"/>
</dbReference>
<proteinExistence type="predicted"/>
<dbReference type="GO" id="GO:0000160">
    <property type="term" value="P:phosphorelay signal transduction system"/>
    <property type="evidence" value="ECO:0007669"/>
    <property type="project" value="InterPro"/>
</dbReference>
<dbReference type="Gene3D" id="3.40.50.2300">
    <property type="match status" value="1"/>
</dbReference>
<dbReference type="EMBL" id="CP017174">
    <property type="protein sequence ID" value="QDE69438.1"/>
    <property type="molecule type" value="Genomic_DNA"/>
</dbReference>
<dbReference type="PANTHER" id="PTHR44591:SF3">
    <property type="entry name" value="RESPONSE REGULATORY DOMAIN-CONTAINING PROTEIN"/>
    <property type="match status" value="1"/>
</dbReference>
<reference evidence="4 5" key="1">
    <citation type="journal article" date="2019" name="Science">
        <title>Social genes are selection hotspots in kin groups of a soil microbe.</title>
        <authorList>
            <person name="Wielgoss S."/>
            <person name="Wolfensberger R."/>
            <person name="Sun L."/>
            <person name="Fiegna F."/>
            <person name="Velicer G.J."/>
        </authorList>
    </citation>
    <scope>NUCLEOTIDE SEQUENCE [LARGE SCALE GENOMIC DNA]</scope>
    <source>
        <strain evidence="4 5">MC3.5.9c15</strain>
    </source>
</reference>
<organism evidence="4 5">
    <name type="scientific">Myxococcus xanthus</name>
    <dbReference type="NCBI Taxonomy" id="34"/>
    <lineage>
        <taxon>Bacteria</taxon>
        <taxon>Pseudomonadati</taxon>
        <taxon>Myxococcota</taxon>
        <taxon>Myxococcia</taxon>
        <taxon>Myxococcales</taxon>
        <taxon>Cystobacterineae</taxon>
        <taxon>Myxococcaceae</taxon>
        <taxon>Myxococcus</taxon>
    </lineage>
</organism>
<dbReference type="Proteomes" id="UP000320179">
    <property type="component" value="Chromosome"/>
</dbReference>
<sequence length="118" mass="13204">MNILVVDDDLELCTMLSRFLEMHGFTVYSASDALQALDVLERNQVSMVITDYVMPHMDGIQFTEMLKADPRFQSVPVLLMTGSEDGSVTDRGLRKGVALTLHKPLDMGQLLTLVRFAQ</sequence>
<evidence type="ECO:0000259" key="3">
    <source>
        <dbReference type="PROSITE" id="PS50110"/>
    </source>
</evidence>
<evidence type="ECO:0000313" key="5">
    <source>
        <dbReference type="Proteomes" id="UP000320179"/>
    </source>
</evidence>
<dbReference type="SMR" id="A0A4Y6DR22"/>
<gene>
    <name evidence="4" type="ORF">BHS09_22005</name>
</gene>
<dbReference type="GeneID" id="41361778"/>
<dbReference type="SMART" id="SM00448">
    <property type="entry name" value="REC"/>
    <property type="match status" value="1"/>
</dbReference>
<dbReference type="PANTHER" id="PTHR44591">
    <property type="entry name" value="STRESS RESPONSE REGULATOR PROTEIN 1"/>
    <property type="match status" value="1"/>
</dbReference>
<name>A0A4Y6DR22_MYXXA</name>
<dbReference type="AlphaFoldDB" id="A0A4Y6DR22"/>
<evidence type="ECO:0000256" key="1">
    <source>
        <dbReference type="ARBA" id="ARBA00022553"/>
    </source>
</evidence>
<accession>A0A4Y6DR22</accession>
<dbReference type="Pfam" id="PF00072">
    <property type="entry name" value="Response_reg"/>
    <property type="match status" value="1"/>
</dbReference>